<sequence>MRRAEPARIEGSERMPIRVLLMETWAKQLLCIKGVVNDYVKTHWSCTFNLSFNPIHPHSPSTVIQSRQTMVSALAKYIPRTRDTSLSLRARYYGAHAERPVNKAIHTLQNTSGRSPRLDLVMGGKRLQPYIHDAIVSISNRGKIAQFHVFVKNHCRLPPNRSIRRWRVRNWKGDIVVFKKGKHQELVRPDANMKFDDTNNP</sequence>
<accession>A0A8H7XNX9</accession>
<dbReference type="EMBL" id="JAFIQS010000017">
    <property type="protein sequence ID" value="KAG5162899.1"/>
    <property type="molecule type" value="Genomic_DNA"/>
</dbReference>
<protein>
    <submittedName>
        <fullName evidence="1">Uncharacterized protein</fullName>
    </submittedName>
</protein>
<name>A0A8H7XNX9_PSICU</name>
<reference evidence="1" key="1">
    <citation type="submission" date="2021-02" db="EMBL/GenBank/DDBJ databases">
        <title>Psilocybe cubensis genome.</title>
        <authorList>
            <person name="Mckernan K.J."/>
            <person name="Crawford S."/>
            <person name="Trippe A."/>
            <person name="Kane L.T."/>
            <person name="Mclaughlin S."/>
        </authorList>
    </citation>
    <scope>NUCLEOTIDE SEQUENCE [LARGE SCALE GENOMIC DNA]</scope>
    <source>
        <strain evidence="1">MGC-MH-2018</strain>
    </source>
</reference>
<proteinExistence type="predicted"/>
<dbReference type="AlphaFoldDB" id="A0A8H7XNX9"/>
<organism evidence="1">
    <name type="scientific">Psilocybe cubensis</name>
    <name type="common">Psychedelic mushroom</name>
    <name type="synonym">Stropharia cubensis</name>
    <dbReference type="NCBI Taxonomy" id="181762"/>
    <lineage>
        <taxon>Eukaryota</taxon>
        <taxon>Fungi</taxon>
        <taxon>Dikarya</taxon>
        <taxon>Basidiomycota</taxon>
        <taxon>Agaricomycotina</taxon>
        <taxon>Agaricomycetes</taxon>
        <taxon>Agaricomycetidae</taxon>
        <taxon>Agaricales</taxon>
        <taxon>Agaricineae</taxon>
        <taxon>Strophariaceae</taxon>
        <taxon>Psilocybe</taxon>
    </lineage>
</organism>
<evidence type="ECO:0000313" key="1">
    <source>
        <dbReference type="EMBL" id="KAG5162899.1"/>
    </source>
</evidence>
<comment type="caution">
    <text evidence="1">The sequence shown here is derived from an EMBL/GenBank/DDBJ whole genome shotgun (WGS) entry which is preliminary data.</text>
</comment>
<gene>
    <name evidence="1" type="ORF">JR316_012287</name>
</gene>